<evidence type="ECO:0000313" key="2">
    <source>
        <dbReference type="EMBL" id="UWM54205.1"/>
    </source>
</evidence>
<name>A0A9E7R3X3_9EURY</name>
<gene>
    <name evidence="2" type="ORF">N0B31_19070</name>
</gene>
<feature type="compositionally biased region" description="Basic and acidic residues" evidence="1">
    <location>
        <begin position="162"/>
        <end position="171"/>
    </location>
</feature>
<protein>
    <submittedName>
        <fullName evidence="2">Uncharacterized protein</fullName>
    </submittedName>
</protein>
<dbReference type="GeneID" id="74944570"/>
<evidence type="ECO:0000313" key="3">
    <source>
        <dbReference type="Proteomes" id="UP001057580"/>
    </source>
</evidence>
<feature type="region of interest" description="Disordered" evidence="1">
    <location>
        <begin position="162"/>
        <end position="190"/>
    </location>
</feature>
<accession>A0A9E7R3X3</accession>
<evidence type="ECO:0000256" key="1">
    <source>
        <dbReference type="SAM" id="MobiDB-lite"/>
    </source>
</evidence>
<dbReference type="RefSeq" id="WP_260593199.1">
    <property type="nucleotide sequence ID" value="NZ_CP104003.1"/>
</dbReference>
<dbReference type="Proteomes" id="UP001057580">
    <property type="component" value="Chromosome"/>
</dbReference>
<proteinExistence type="predicted"/>
<keyword evidence="3" id="KW-1185">Reference proteome</keyword>
<dbReference type="KEGG" id="ssai:N0B31_19070"/>
<organism evidence="2 3">
    <name type="scientific">Salinirubellus salinus</name>
    <dbReference type="NCBI Taxonomy" id="1364945"/>
    <lineage>
        <taxon>Archaea</taxon>
        <taxon>Methanobacteriati</taxon>
        <taxon>Methanobacteriota</taxon>
        <taxon>Stenosarchaea group</taxon>
        <taxon>Halobacteria</taxon>
        <taxon>Halobacteriales</taxon>
        <taxon>Natronomonadaceae</taxon>
        <taxon>Salinirubellus</taxon>
    </lineage>
</organism>
<dbReference type="EMBL" id="CP104003">
    <property type="protein sequence ID" value="UWM54205.1"/>
    <property type="molecule type" value="Genomic_DNA"/>
</dbReference>
<reference evidence="2" key="1">
    <citation type="submission" date="2022-09" db="EMBL/GenBank/DDBJ databases">
        <title>Diverse halophilic archaea isolated from saline environments.</title>
        <authorList>
            <person name="Cui H.-L."/>
        </authorList>
    </citation>
    <scope>NUCLEOTIDE SEQUENCE</scope>
    <source>
        <strain evidence="2">ZS-35-S2</strain>
    </source>
</reference>
<sequence>MEPNEPLLREAGQRSEYLRPRDLVSLVERHVGDGGGVTRAAVDVHVEALAERGSHVDADSFGAALAEATTRSREWVDDRAVYEVDDHHLSAYPAAWHAALDGTETLPELVRFLVERTAYTPVEAGAGDGVPEADLLDVAAAVVDVDREEAKVELEACREDGRLVQDADQHPEANVYLPDGDHGQQQDPDL</sequence>
<dbReference type="AlphaFoldDB" id="A0A9E7R3X3"/>